<gene>
    <name evidence="1" type="ORF">UFOVP823_54</name>
</gene>
<reference evidence="1" key="1">
    <citation type="submission" date="2020-04" db="EMBL/GenBank/DDBJ databases">
        <authorList>
            <person name="Chiriac C."/>
            <person name="Salcher M."/>
            <person name="Ghai R."/>
            <person name="Kavagutti S V."/>
        </authorList>
    </citation>
    <scope>NUCLEOTIDE SEQUENCE</scope>
</reference>
<dbReference type="EMBL" id="LR796773">
    <property type="protein sequence ID" value="CAB4165492.1"/>
    <property type="molecule type" value="Genomic_DNA"/>
</dbReference>
<organism evidence="1">
    <name type="scientific">uncultured Caudovirales phage</name>
    <dbReference type="NCBI Taxonomy" id="2100421"/>
    <lineage>
        <taxon>Viruses</taxon>
        <taxon>Duplodnaviria</taxon>
        <taxon>Heunggongvirae</taxon>
        <taxon>Uroviricota</taxon>
        <taxon>Caudoviricetes</taxon>
        <taxon>Peduoviridae</taxon>
        <taxon>Maltschvirus</taxon>
        <taxon>Maltschvirus maltsch</taxon>
    </lineage>
</organism>
<evidence type="ECO:0000313" key="1">
    <source>
        <dbReference type="EMBL" id="CAB4165492.1"/>
    </source>
</evidence>
<protein>
    <submittedName>
        <fullName evidence="1">Uncharacterized protein</fullName>
    </submittedName>
</protein>
<sequence>MGVTSMNARKGLVIVESAPTVDVPTQEDKNKLMQLAVELSQDDYDMYVAVTYVTDKIVVKAN</sequence>
<proteinExistence type="predicted"/>
<name>A0A6J5P357_9CAUD</name>
<accession>A0A6J5P357</accession>